<sequence length="246" mass="26975">MALLRRQVLRLIYGSQGARPPFGRTQQLVSDTTEPDRPLSSPFGVKHLFAVRTAVLARQERTAKRFRGPADWLRLAVLGVVLMSLATLALMDPVSGRKLPDYVPGISATFGGVMLCIAVIRIGWPTLYLDWIVSGLLYMGLGAILYRNSTAIPNEIFLLFCTVFLASAALRIWIAATLGAKDERRAWLMAGGLTGLFCAFWMIVMWLTEIAIDPDLVVCVDVMLYGLSIAGFGLSLREPGARGTSR</sequence>
<evidence type="ECO:0008006" key="4">
    <source>
        <dbReference type="Google" id="ProtNLM"/>
    </source>
</evidence>
<feature type="transmembrane region" description="Helical" evidence="1">
    <location>
        <begin position="72"/>
        <end position="90"/>
    </location>
</feature>
<dbReference type="Proteomes" id="UP000639516">
    <property type="component" value="Unassembled WGS sequence"/>
</dbReference>
<reference evidence="2 3" key="1">
    <citation type="journal article" date="2020" name="Arch. Microbiol.">
        <title>Bradyrhizobium campsiandrae sp. nov., a nitrogen-fixing bacterial strain isolated from a native leguminous tree from the Amazon adapted to flooded conditions.</title>
        <authorList>
            <person name="Cabral Michel D."/>
            <person name="Martins da Costa E."/>
            <person name="Azarias Guimaraes A."/>
            <person name="Soares de Carvalho T."/>
            <person name="Santos de Castro Caputo P."/>
            <person name="Willems A."/>
            <person name="de Souza Moreira F.M."/>
        </authorList>
    </citation>
    <scope>NUCLEOTIDE SEQUENCE [LARGE SCALE GENOMIC DNA]</scope>
    <source>
        <strain evidence="3">INPA 384B</strain>
    </source>
</reference>
<evidence type="ECO:0000313" key="2">
    <source>
        <dbReference type="EMBL" id="MBC9979026.1"/>
    </source>
</evidence>
<feature type="transmembrane region" description="Helical" evidence="1">
    <location>
        <begin position="186"/>
        <end position="208"/>
    </location>
</feature>
<protein>
    <recommendedName>
        <fullName evidence="4">HdeD family acid-resistance protein</fullName>
    </recommendedName>
</protein>
<keyword evidence="1" id="KW-1133">Transmembrane helix</keyword>
<dbReference type="RefSeq" id="WP_188107501.1">
    <property type="nucleotide sequence ID" value="NZ_JAANIH010000081.1"/>
</dbReference>
<evidence type="ECO:0000256" key="1">
    <source>
        <dbReference type="SAM" id="Phobius"/>
    </source>
</evidence>
<gene>
    <name evidence="2" type="ORF">HA482_12515</name>
</gene>
<comment type="caution">
    <text evidence="2">The sequence shown here is derived from an EMBL/GenBank/DDBJ whole genome shotgun (WGS) entry which is preliminary data.</text>
</comment>
<feature type="transmembrane region" description="Helical" evidence="1">
    <location>
        <begin position="152"/>
        <end position="174"/>
    </location>
</feature>
<dbReference type="EMBL" id="JAATTO010000015">
    <property type="protein sequence ID" value="MBC9979026.1"/>
    <property type="molecule type" value="Genomic_DNA"/>
</dbReference>
<proteinExistence type="predicted"/>
<keyword evidence="1" id="KW-0472">Membrane</keyword>
<name>A0ABR7U653_9BRAD</name>
<accession>A0ABR7U653</accession>
<feature type="transmembrane region" description="Helical" evidence="1">
    <location>
        <begin position="127"/>
        <end position="146"/>
    </location>
</feature>
<organism evidence="2 3">
    <name type="scientific">Bradyrhizobium campsiandrae</name>
    <dbReference type="NCBI Taxonomy" id="1729892"/>
    <lineage>
        <taxon>Bacteria</taxon>
        <taxon>Pseudomonadati</taxon>
        <taxon>Pseudomonadota</taxon>
        <taxon>Alphaproteobacteria</taxon>
        <taxon>Hyphomicrobiales</taxon>
        <taxon>Nitrobacteraceae</taxon>
        <taxon>Bradyrhizobium</taxon>
    </lineage>
</organism>
<keyword evidence="3" id="KW-1185">Reference proteome</keyword>
<feature type="transmembrane region" description="Helical" evidence="1">
    <location>
        <begin position="214"/>
        <end position="236"/>
    </location>
</feature>
<evidence type="ECO:0000313" key="3">
    <source>
        <dbReference type="Proteomes" id="UP000639516"/>
    </source>
</evidence>
<keyword evidence="1" id="KW-0812">Transmembrane</keyword>
<feature type="transmembrane region" description="Helical" evidence="1">
    <location>
        <begin position="102"/>
        <end position="120"/>
    </location>
</feature>